<feature type="domain" description="P-type ATPase A" evidence="7">
    <location>
        <begin position="188"/>
        <end position="315"/>
    </location>
</feature>
<dbReference type="GO" id="GO:0005524">
    <property type="term" value="F:ATP binding"/>
    <property type="evidence" value="ECO:0007669"/>
    <property type="project" value="UniProtKB-KW"/>
</dbReference>
<evidence type="ECO:0000256" key="2">
    <source>
        <dbReference type="ARBA" id="ARBA00022723"/>
    </source>
</evidence>
<dbReference type="GO" id="GO:0015662">
    <property type="term" value="F:P-type ion transporter activity"/>
    <property type="evidence" value="ECO:0007669"/>
    <property type="project" value="TreeGrafter"/>
</dbReference>
<evidence type="ECO:0000256" key="1">
    <source>
        <dbReference type="ARBA" id="ARBA00004141"/>
    </source>
</evidence>
<accession>A0A6S7GWN3</accession>
<sequence length="639" mass="73629">PQLQQRYIHLPFERPKYLYKIETRVEFTERIYAFSLTMRLKKQTKRYNGQNLLVPNATTTYRGRTGQQLLEIEIFPLDLTLIDVFRECYFNRRSLKEDTTTDAIRSYSHNKALEMNIPEFMELFKERATAPFFVFQVFCVGLWCLDEYWYYSLFTLFMLVAFEATLVQQQMRNMKEIRNMGSKLFQIQVYRNRKWRPIMSEELLPGDICSIGRCQNQDILVPCDLLLLRGSCIVDEAMLTGESVPQMKESIEDVDDSEILDLEQHSKLHLLSGGTKVVQHSSPSKTLPGLKASDNGCVAFVLRTGFNTSQGRLLRTILFGVKRITANNLETFMFILFLLVFAIAASSYVWIHGNGTRTDELKKGKAYMKFLVKEKKLHPTARSAVPDDVLEVEDMGFMPLPSRCRPKIFTTRSSRLSSITLDMQVLAVCLNFTMKGSCMINDCLSVGATAKLKDSATGVPTARFLANWTEIRQSSNGLCLTRYRENVSQLKRACLEVEHARLERSSKNMPWQGRRKLLKMKILHRSPSPLFLAISRGQNNQLISQNFGHANCEKSLYIIVIKYSYKDIWPIYRPNKRETEFPFDRNAAKTKQNLAVDQHKFNNMLDLCKRKSIKGEQSLQCQLQIWGGGQISCFFAGNS</sequence>
<comment type="subcellular location">
    <subcellularLocation>
        <location evidence="1">Membrane</location>
        <topology evidence="1">Multi-pass membrane protein</topology>
    </subcellularLocation>
</comment>
<keyword evidence="6" id="KW-1278">Translocase</keyword>
<dbReference type="Proteomes" id="UP001152795">
    <property type="component" value="Unassembled WGS sequence"/>
</dbReference>
<evidence type="ECO:0000256" key="5">
    <source>
        <dbReference type="ARBA" id="ARBA00022842"/>
    </source>
</evidence>
<dbReference type="InterPro" id="IPR059000">
    <property type="entry name" value="ATPase_P-type_domA"/>
</dbReference>
<gene>
    <name evidence="8" type="ORF">PACLA_8A011453</name>
</gene>
<proteinExistence type="predicted"/>
<evidence type="ECO:0000256" key="6">
    <source>
        <dbReference type="ARBA" id="ARBA00022967"/>
    </source>
</evidence>
<evidence type="ECO:0000259" key="7">
    <source>
        <dbReference type="Pfam" id="PF00122"/>
    </source>
</evidence>
<keyword evidence="4" id="KW-0067">ATP-binding</keyword>
<dbReference type="InterPro" id="IPR006544">
    <property type="entry name" value="P-type_TPase_V"/>
</dbReference>
<dbReference type="PANTHER" id="PTHR45630:SF7">
    <property type="entry name" value="ENDOPLASMIC RETICULUM TRANSMEMBRANE HELIX TRANSLOCASE"/>
    <property type="match status" value="1"/>
</dbReference>
<dbReference type="SUPFAM" id="SSF81653">
    <property type="entry name" value="Calcium ATPase, transduction domain A"/>
    <property type="match status" value="1"/>
</dbReference>
<dbReference type="GO" id="GO:0019829">
    <property type="term" value="F:ATPase-coupled monoatomic cation transmembrane transporter activity"/>
    <property type="evidence" value="ECO:0007669"/>
    <property type="project" value="TreeGrafter"/>
</dbReference>
<dbReference type="FunFam" id="2.70.150.10:FF:000015">
    <property type="entry name" value="Cation-transporting ATPase"/>
    <property type="match status" value="1"/>
</dbReference>
<comment type="caution">
    <text evidence="8">The sequence shown here is derived from an EMBL/GenBank/DDBJ whole genome shotgun (WGS) entry which is preliminary data.</text>
</comment>
<evidence type="ECO:0000313" key="8">
    <source>
        <dbReference type="EMBL" id="CAB3997774.1"/>
    </source>
</evidence>
<dbReference type="Pfam" id="PF00122">
    <property type="entry name" value="E1-E2_ATPase"/>
    <property type="match status" value="1"/>
</dbReference>
<protein>
    <submittedName>
        <fullName evidence="8">Manganese-transporting ATPase 13A1-like</fullName>
    </submittedName>
</protein>
<keyword evidence="5" id="KW-0460">Magnesium</keyword>
<dbReference type="GO" id="GO:0006874">
    <property type="term" value="P:intracellular calcium ion homeostasis"/>
    <property type="evidence" value="ECO:0007669"/>
    <property type="project" value="TreeGrafter"/>
</dbReference>
<organism evidence="8 9">
    <name type="scientific">Paramuricea clavata</name>
    <name type="common">Red gorgonian</name>
    <name type="synonym">Violescent sea-whip</name>
    <dbReference type="NCBI Taxonomy" id="317549"/>
    <lineage>
        <taxon>Eukaryota</taxon>
        <taxon>Metazoa</taxon>
        <taxon>Cnidaria</taxon>
        <taxon>Anthozoa</taxon>
        <taxon>Octocorallia</taxon>
        <taxon>Malacalcyonacea</taxon>
        <taxon>Plexauridae</taxon>
        <taxon>Paramuricea</taxon>
    </lineage>
</organism>
<feature type="non-terminal residue" evidence="8">
    <location>
        <position position="1"/>
    </location>
</feature>
<feature type="non-terminal residue" evidence="8">
    <location>
        <position position="639"/>
    </location>
</feature>
<reference evidence="8" key="1">
    <citation type="submission" date="2020-04" db="EMBL/GenBank/DDBJ databases">
        <authorList>
            <person name="Alioto T."/>
            <person name="Alioto T."/>
            <person name="Gomez Garrido J."/>
        </authorList>
    </citation>
    <scope>NUCLEOTIDE SEQUENCE</scope>
    <source>
        <strain evidence="8">A484AB</strain>
    </source>
</reference>
<dbReference type="PANTHER" id="PTHR45630">
    <property type="entry name" value="CATION-TRANSPORTING ATPASE-RELATED"/>
    <property type="match status" value="1"/>
</dbReference>
<evidence type="ECO:0000313" key="9">
    <source>
        <dbReference type="Proteomes" id="UP001152795"/>
    </source>
</evidence>
<keyword evidence="2" id="KW-0479">Metal-binding</keyword>
<dbReference type="OrthoDB" id="48943at2759"/>
<dbReference type="GO" id="GO:0046872">
    <property type="term" value="F:metal ion binding"/>
    <property type="evidence" value="ECO:0007669"/>
    <property type="project" value="UniProtKB-KW"/>
</dbReference>
<evidence type="ECO:0000256" key="4">
    <source>
        <dbReference type="ARBA" id="ARBA00022840"/>
    </source>
</evidence>
<dbReference type="GO" id="GO:0005789">
    <property type="term" value="C:endoplasmic reticulum membrane"/>
    <property type="evidence" value="ECO:0007669"/>
    <property type="project" value="TreeGrafter"/>
</dbReference>
<dbReference type="Gene3D" id="2.70.150.10">
    <property type="entry name" value="Calcium-transporting ATPase, cytoplasmic transduction domain A"/>
    <property type="match status" value="1"/>
</dbReference>
<name>A0A6S7GWN3_PARCT</name>
<dbReference type="InterPro" id="IPR023298">
    <property type="entry name" value="ATPase_P-typ_TM_dom_sf"/>
</dbReference>
<dbReference type="InterPro" id="IPR008250">
    <property type="entry name" value="ATPase_P-typ_transduc_dom_A_sf"/>
</dbReference>
<keyword evidence="9" id="KW-1185">Reference proteome</keyword>
<keyword evidence="3" id="KW-0547">Nucleotide-binding</keyword>
<evidence type="ECO:0000256" key="3">
    <source>
        <dbReference type="ARBA" id="ARBA00022741"/>
    </source>
</evidence>
<dbReference type="EMBL" id="CACRXK020003182">
    <property type="protein sequence ID" value="CAB3997774.1"/>
    <property type="molecule type" value="Genomic_DNA"/>
</dbReference>
<dbReference type="SUPFAM" id="SSF81665">
    <property type="entry name" value="Calcium ATPase, transmembrane domain M"/>
    <property type="match status" value="1"/>
</dbReference>
<dbReference type="AlphaFoldDB" id="A0A6S7GWN3"/>